<dbReference type="InterPro" id="IPR038883">
    <property type="entry name" value="AN11006-like"/>
</dbReference>
<sequence length="209" mass="23132">MSEYVYSFRNFTRPIRLTQPSSPDSAPQTSRLLNLPTELRFMIWDYALSEPTGLYYRHTAPARDRTFKLYPSLAAASPTSSAPAAPCLEAVCRQLHGETAGLSLRLNALNFVRTDITHPPPVRQFLRFVAAAPDYQLEQLRTINLRSTPDVLAQLADAKVVASRINRYLGGVTYIVNSIALTAFCDAYPQAVVCRDGTEPLQSAPGTLE</sequence>
<organism evidence="1 2">
    <name type="scientific">Massariosphaeria phaeospora</name>
    <dbReference type="NCBI Taxonomy" id="100035"/>
    <lineage>
        <taxon>Eukaryota</taxon>
        <taxon>Fungi</taxon>
        <taxon>Dikarya</taxon>
        <taxon>Ascomycota</taxon>
        <taxon>Pezizomycotina</taxon>
        <taxon>Dothideomycetes</taxon>
        <taxon>Pleosporomycetidae</taxon>
        <taxon>Pleosporales</taxon>
        <taxon>Pleosporales incertae sedis</taxon>
        <taxon>Massariosphaeria</taxon>
    </lineage>
</organism>
<evidence type="ECO:0000313" key="1">
    <source>
        <dbReference type="EMBL" id="KAF2877765.1"/>
    </source>
</evidence>
<comment type="caution">
    <text evidence="1">The sequence shown here is derived from an EMBL/GenBank/DDBJ whole genome shotgun (WGS) entry which is preliminary data.</text>
</comment>
<dbReference type="PANTHER" id="PTHR42085">
    <property type="entry name" value="F-BOX DOMAIN-CONTAINING PROTEIN"/>
    <property type="match status" value="1"/>
</dbReference>
<gene>
    <name evidence="1" type="ORF">BDV95DRAFT_555870</name>
</gene>
<dbReference type="PANTHER" id="PTHR42085:SF1">
    <property type="entry name" value="F-BOX DOMAIN-CONTAINING PROTEIN"/>
    <property type="match status" value="1"/>
</dbReference>
<dbReference type="Proteomes" id="UP000481861">
    <property type="component" value="Unassembled WGS sequence"/>
</dbReference>
<evidence type="ECO:0000313" key="2">
    <source>
        <dbReference type="Proteomes" id="UP000481861"/>
    </source>
</evidence>
<dbReference type="OrthoDB" id="4790878at2759"/>
<keyword evidence="2" id="KW-1185">Reference proteome</keyword>
<dbReference type="EMBL" id="JAADJZ010000001">
    <property type="protein sequence ID" value="KAF2877765.1"/>
    <property type="molecule type" value="Genomic_DNA"/>
</dbReference>
<proteinExistence type="predicted"/>
<name>A0A7C8MY11_9PLEO</name>
<dbReference type="AlphaFoldDB" id="A0A7C8MY11"/>
<accession>A0A7C8MY11</accession>
<protein>
    <submittedName>
        <fullName evidence="1">Uncharacterized protein</fullName>
    </submittedName>
</protein>
<reference evidence="1 2" key="1">
    <citation type="submission" date="2020-01" db="EMBL/GenBank/DDBJ databases">
        <authorList>
            <consortium name="DOE Joint Genome Institute"/>
            <person name="Haridas S."/>
            <person name="Albert R."/>
            <person name="Binder M."/>
            <person name="Bloem J."/>
            <person name="Labutti K."/>
            <person name="Salamov A."/>
            <person name="Andreopoulos B."/>
            <person name="Baker S.E."/>
            <person name="Barry K."/>
            <person name="Bills G."/>
            <person name="Bluhm B.H."/>
            <person name="Cannon C."/>
            <person name="Castanera R."/>
            <person name="Culley D.E."/>
            <person name="Daum C."/>
            <person name="Ezra D."/>
            <person name="Gonzalez J.B."/>
            <person name="Henrissat B."/>
            <person name="Kuo A."/>
            <person name="Liang C."/>
            <person name="Lipzen A."/>
            <person name="Lutzoni F."/>
            <person name="Magnuson J."/>
            <person name="Mondo S."/>
            <person name="Nolan M."/>
            <person name="Ohm R."/>
            <person name="Pangilinan J."/>
            <person name="Park H.-J.H."/>
            <person name="Ramirez L."/>
            <person name="Alfaro M."/>
            <person name="Sun H."/>
            <person name="Tritt A."/>
            <person name="Yoshinaga Y."/>
            <person name="Zwiers L.-H.L."/>
            <person name="Turgeon B.G."/>
            <person name="Goodwin S.B."/>
            <person name="Spatafora J.W."/>
            <person name="Crous P.W."/>
            <person name="Grigoriev I.V."/>
        </authorList>
    </citation>
    <scope>NUCLEOTIDE SEQUENCE [LARGE SCALE GENOMIC DNA]</scope>
    <source>
        <strain evidence="1 2">CBS 611.86</strain>
    </source>
</reference>